<sequence length="161" mass="17737">MIKRPDIEEGHTVVALEGAAIFKDLETAVGGARILLGATPDRANMVNGHSEKGDESENLYSAKTFDRYKQDVGNLVSTLVSFETMRGSSTASDKASLDDFTNTLADMHSAIRDETLSRVNDELETGSLRDKATENTQFAFFSSLLQKMAFKTQRDFEDMQG</sequence>
<evidence type="ECO:0000313" key="2">
    <source>
        <dbReference type="Proteomes" id="UP000182769"/>
    </source>
</evidence>
<keyword evidence="2" id="KW-1185">Reference proteome</keyword>
<evidence type="ECO:0000313" key="1">
    <source>
        <dbReference type="EMBL" id="CUB04231.1"/>
    </source>
</evidence>
<protein>
    <submittedName>
        <fullName evidence="1">Uncharacterized protein</fullName>
    </submittedName>
</protein>
<reference evidence="2" key="1">
    <citation type="submission" date="2015-08" db="EMBL/GenBank/DDBJ databases">
        <authorList>
            <person name="Varghese N."/>
        </authorList>
    </citation>
    <scope>NUCLEOTIDE SEQUENCE [LARGE SCALE GENOMIC DNA]</scope>
    <source>
        <strain evidence="2">JCM 18476</strain>
    </source>
</reference>
<organism evidence="1 2">
    <name type="scientific">Marinomonas fungiae</name>
    <dbReference type="NCBI Taxonomy" id="1137284"/>
    <lineage>
        <taxon>Bacteria</taxon>
        <taxon>Pseudomonadati</taxon>
        <taxon>Pseudomonadota</taxon>
        <taxon>Gammaproteobacteria</taxon>
        <taxon>Oceanospirillales</taxon>
        <taxon>Oceanospirillaceae</taxon>
        <taxon>Marinomonas</taxon>
    </lineage>
</organism>
<dbReference type="EMBL" id="CYHG01000006">
    <property type="protein sequence ID" value="CUB04231.1"/>
    <property type="molecule type" value="Genomic_DNA"/>
</dbReference>
<dbReference type="AlphaFoldDB" id="A0A0K6IMB7"/>
<name>A0A0K6IMB7_9GAMM</name>
<dbReference type="Proteomes" id="UP000182769">
    <property type="component" value="Unassembled WGS sequence"/>
</dbReference>
<dbReference type="RefSeq" id="WP_055463183.1">
    <property type="nucleotide sequence ID" value="NZ_CYHG01000006.1"/>
</dbReference>
<gene>
    <name evidence="1" type="ORF">Ga0061065_10650</name>
</gene>
<accession>A0A0K6IMB7</accession>
<proteinExistence type="predicted"/>
<dbReference type="STRING" id="1137284.GCA_001418205_02095"/>